<comment type="caution">
    <text evidence="2">The sequence shown here is derived from an EMBL/GenBank/DDBJ whole genome shotgun (WGS) entry which is preliminary data.</text>
</comment>
<gene>
    <name evidence="2" type="ORF">CPB83DRAFT_848225</name>
</gene>
<evidence type="ECO:0000313" key="2">
    <source>
        <dbReference type="EMBL" id="KAF9532028.1"/>
    </source>
</evidence>
<dbReference type="OrthoDB" id="3362817at2759"/>
<feature type="compositionally biased region" description="Basic residues" evidence="1">
    <location>
        <begin position="63"/>
        <end position="76"/>
    </location>
</feature>
<sequence length="744" mass="82895">MSVFLRRDSSICFAQRKGILNALFLSTTSKPSKGLAAASSSQDTTSSSSANSGGSSSSPARTPPKKKYTKKPKVFRPLKPLEPGALESSKLRQHLKHIEDTKDELVLEDLERHKPAKVADSRPTTYDKQYAELRRNIIRSFSVPQIQKFISMYGITLPPYRKKSKDLCTELILERWGWKPLRVVREERALWRDTSVKEYPMNSGSAFVFMGQDGADLLNLAKRYNVHLSFNSDPLSLRVQGLKGAIQQLDGYLKVFYEDIAQDTVELPIGLTISVEMAHELSRLSGAYAEPLESGKILVTYRKRKPESVHLLKRLAVQAASQAEAKTRDTLQVLSLTSNASQDAPLANYSFYPFFPSQATSTKVQSSSPFRLRRIGEWLRAGARVSINSKDPNEPSLSHSSNLNVQRLISDKLGEVPEGSTRVVTASIGHVLFLSEVGKSTLVPPIAGIVGLDAALKLAQEKEERVVFNAGVPKSVMMTWPDTERMLQRLVYKAYDAAGKQQESGPSRMLTVELSEHVPSSINPEGSDTHNIVCKRSIETTMDILLSARTTDLHLAAEDTEWIPFPEMPLELRTYAALSLSRPIAVIPLVLELDGQTYVLSSSSQLRRSYHRVTVPRTIAGIEDSSRQLECLVEATVNPENGLDVAECKLRCKDPNSDDGWKLFLQQCDILTTIDANPVREHPFEAFRSWQDEMRPTEAEKPEADMNDTEITKMFNMPVRNADNIDRILARAVAEDAKPSSPLS</sequence>
<organism evidence="2 3">
    <name type="scientific">Crepidotus variabilis</name>
    <dbReference type="NCBI Taxonomy" id="179855"/>
    <lineage>
        <taxon>Eukaryota</taxon>
        <taxon>Fungi</taxon>
        <taxon>Dikarya</taxon>
        <taxon>Basidiomycota</taxon>
        <taxon>Agaricomycotina</taxon>
        <taxon>Agaricomycetes</taxon>
        <taxon>Agaricomycetidae</taxon>
        <taxon>Agaricales</taxon>
        <taxon>Agaricineae</taxon>
        <taxon>Crepidotaceae</taxon>
        <taxon>Crepidotus</taxon>
    </lineage>
</organism>
<protein>
    <submittedName>
        <fullName evidence="2">Uncharacterized protein</fullName>
    </submittedName>
</protein>
<evidence type="ECO:0000256" key="1">
    <source>
        <dbReference type="SAM" id="MobiDB-lite"/>
    </source>
</evidence>
<accession>A0A9P6ELM6</accession>
<reference evidence="2" key="1">
    <citation type="submission" date="2020-11" db="EMBL/GenBank/DDBJ databases">
        <authorList>
            <consortium name="DOE Joint Genome Institute"/>
            <person name="Ahrendt S."/>
            <person name="Riley R."/>
            <person name="Andreopoulos W."/>
            <person name="Labutti K."/>
            <person name="Pangilinan J."/>
            <person name="Ruiz-Duenas F.J."/>
            <person name="Barrasa J.M."/>
            <person name="Sanchez-Garcia M."/>
            <person name="Camarero S."/>
            <person name="Miyauchi S."/>
            <person name="Serrano A."/>
            <person name="Linde D."/>
            <person name="Babiker R."/>
            <person name="Drula E."/>
            <person name="Ayuso-Fernandez I."/>
            <person name="Pacheco R."/>
            <person name="Padilla G."/>
            <person name="Ferreira P."/>
            <person name="Barriuso J."/>
            <person name="Kellner H."/>
            <person name="Castanera R."/>
            <person name="Alfaro M."/>
            <person name="Ramirez L."/>
            <person name="Pisabarro A.G."/>
            <person name="Kuo A."/>
            <person name="Tritt A."/>
            <person name="Lipzen A."/>
            <person name="He G."/>
            <person name="Yan M."/>
            <person name="Ng V."/>
            <person name="Cullen D."/>
            <person name="Martin F."/>
            <person name="Rosso M.-N."/>
            <person name="Henrissat B."/>
            <person name="Hibbett D."/>
            <person name="Martinez A.T."/>
            <person name="Grigoriev I.V."/>
        </authorList>
    </citation>
    <scope>NUCLEOTIDE SEQUENCE</scope>
    <source>
        <strain evidence="2">CBS 506.95</strain>
    </source>
</reference>
<evidence type="ECO:0000313" key="3">
    <source>
        <dbReference type="Proteomes" id="UP000807306"/>
    </source>
</evidence>
<proteinExistence type="predicted"/>
<feature type="region of interest" description="Disordered" evidence="1">
    <location>
        <begin position="32"/>
        <end position="81"/>
    </location>
</feature>
<name>A0A9P6ELM6_9AGAR</name>
<feature type="compositionally biased region" description="Low complexity" evidence="1">
    <location>
        <begin position="36"/>
        <end position="60"/>
    </location>
</feature>
<dbReference type="AlphaFoldDB" id="A0A9P6ELM6"/>
<dbReference type="EMBL" id="MU157833">
    <property type="protein sequence ID" value="KAF9532028.1"/>
    <property type="molecule type" value="Genomic_DNA"/>
</dbReference>
<keyword evidence="3" id="KW-1185">Reference proteome</keyword>
<dbReference type="Proteomes" id="UP000807306">
    <property type="component" value="Unassembled WGS sequence"/>
</dbReference>